<comment type="caution">
    <text evidence="1">The sequence shown here is derived from an EMBL/GenBank/DDBJ whole genome shotgun (WGS) entry which is preliminary data.</text>
</comment>
<reference evidence="1 2" key="1">
    <citation type="journal article" date="2021" name="Environ. Microbiol.">
        <title>Genetic insights into the dark matter of the mammalian gut microbiota through targeted genome reconstruction.</title>
        <authorList>
            <person name="Lugli G.A."/>
            <person name="Alessandri G."/>
            <person name="Milani C."/>
            <person name="Viappiani A."/>
            <person name="Fontana F."/>
            <person name="Tarracchini C."/>
            <person name="Mancabelli L."/>
            <person name="Argentini C."/>
            <person name="Ruiz L."/>
            <person name="Margolles A."/>
            <person name="van Sinderen D."/>
            <person name="Turroni F."/>
            <person name="Ventura M."/>
        </authorList>
    </citation>
    <scope>NUCLEOTIDE SEQUENCE [LARGE SCALE GENOMIC DNA]</scope>
    <source>
        <strain evidence="1 2">MA2</strain>
    </source>
</reference>
<gene>
    <name evidence="1" type="ORF">JS528_10975</name>
</gene>
<name>A0ABS5USD5_9BIFI</name>
<dbReference type="EMBL" id="JAFEJS010000017">
    <property type="protein sequence ID" value="MBT1173845.1"/>
    <property type="molecule type" value="Genomic_DNA"/>
</dbReference>
<dbReference type="RefSeq" id="WP_214359080.1">
    <property type="nucleotide sequence ID" value="NZ_JAFEJS010000017.1"/>
</dbReference>
<accession>A0ABS5USD5</accession>
<keyword evidence="2" id="KW-1185">Reference proteome</keyword>
<proteinExistence type="predicted"/>
<evidence type="ECO:0000313" key="1">
    <source>
        <dbReference type="EMBL" id="MBT1173845.1"/>
    </source>
</evidence>
<sequence>MTAIDRSNSIYVDLMREVTGYIVGYWQDAADGHPYHAMHHPGHTARDMAAEYMVERYEDWLRDMEWIEPDRLARYASLGRGTTPVEAAMDACDRMFGIIWPHAEGDDPLYP</sequence>
<dbReference type="Proteomes" id="UP000773064">
    <property type="component" value="Unassembled WGS sequence"/>
</dbReference>
<protein>
    <submittedName>
        <fullName evidence="1">Uncharacterized protein</fullName>
    </submittedName>
</protein>
<organism evidence="1 2">
    <name type="scientific">Bifidobacterium santillanense</name>
    <dbReference type="NCBI Taxonomy" id="2809028"/>
    <lineage>
        <taxon>Bacteria</taxon>
        <taxon>Bacillati</taxon>
        <taxon>Actinomycetota</taxon>
        <taxon>Actinomycetes</taxon>
        <taxon>Bifidobacteriales</taxon>
        <taxon>Bifidobacteriaceae</taxon>
        <taxon>Bifidobacterium</taxon>
    </lineage>
</organism>
<evidence type="ECO:0000313" key="2">
    <source>
        <dbReference type="Proteomes" id="UP000773064"/>
    </source>
</evidence>